<protein>
    <submittedName>
        <fullName evidence="2">(apollo) hypothetical protein</fullName>
    </submittedName>
</protein>
<feature type="domain" description="Glycosyl hydrolase family 13 catalytic" evidence="1">
    <location>
        <begin position="41"/>
        <end position="413"/>
    </location>
</feature>
<dbReference type="AlphaFoldDB" id="A0A8S3Y332"/>
<dbReference type="Pfam" id="PF00128">
    <property type="entry name" value="Alpha-amylase"/>
    <property type="match status" value="2"/>
</dbReference>
<dbReference type="InterPro" id="IPR006047">
    <property type="entry name" value="GH13_cat_dom"/>
</dbReference>
<comment type="caution">
    <text evidence="2">The sequence shown here is derived from an EMBL/GenBank/DDBJ whole genome shotgun (WGS) entry which is preliminary data.</text>
</comment>
<evidence type="ECO:0000259" key="1">
    <source>
        <dbReference type="SMART" id="SM00642"/>
    </source>
</evidence>
<dbReference type="SMART" id="SM00642">
    <property type="entry name" value="Aamy"/>
    <property type="match status" value="1"/>
</dbReference>
<evidence type="ECO:0000313" key="2">
    <source>
        <dbReference type="EMBL" id="CAG5048086.1"/>
    </source>
</evidence>
<evidence type="ECO:0000313" key="3">
    <source>
        <dbReference type="Proteomes" id="UP000691718"/>
    </source>
</evidence>
<sequence length="553" mass="58978">MIISEPISVNMRLIALALGVFAASGVGEVVMPWWNNAVYYRILVDSFKDGDGDGLGDLQGAAKQISYVRALGADAVILSPLSARSTDCSKAGAVNFTQIDQRYGDLDKFNNFLKKANKLELKVVITLQFEAISASSEWFNFSAERKIGYEDRVLWKEGAPDEAPTIENFLVNWTWHGDRNAYYGASNNEALLNLCAENTAAALSEAQCIWLKRGVAGVLLKVNFALDRKCGTKLLGKLVADAMSCVRGANLVTPVIIVETAVSSVASGEYYGGEGIGANTVISNALTAATRPSAPDLALAIHAAMLNSPEDMTPTWLTSAQSENRITTRYGGDLVDAINLLALILPGAAIIQQGDELGAADTLLEWATNTDCWPILGTPSTAPFPWDDTNGAGFTSGQPWLPLAPNYRYANAKTEFANDLSHVGVVRVAAAMRKSPAMGPHTEIKRLGYAIAVLRWGGTGSLLLVINLGRVQTEVQLSRIPGLPTVMTVAASSGGSSVISGLHVNIENSLKLKSSEAVLLAGPHRHCGGPGPVDKIASKLSEGWQKINKYFST</sequence>
<dbReference type="Proteomes" id="UP000691718">
    <property type="component" value="Unassembled WGS sequence"/>
</dbReference>
<name>A0A8S3Y332_PARAO</name>
<dbReference type="PANTHER" id="PTHR10357:SF179">
    <property type="entry name" value="NEUTRAL AND BASIC AMINO ACID TRANSPORT PROTEIN RBAT"/>
    <property type="match status" value="1"/>
</dbReference>
<organism evidence="2 3">
    <name type="scientific">Parnassius apollo</name>
    <name type="common">Apollo butterfly</name>
    <name type="synonym">Papilio apollo</name>
    <dbReference type="NCBI Taxonomy" id="110799"/>
    <lineage>
        <taxon>Eukaryota</taxon>
        <taxon>Metazoa</taxon>
        <taxon>Ecdysozoa</taxon>
        <taxon>Arthropoda</taxon>
        <taxon>Hexapoda</taxon>
        <taxon>Insecta</taxon>
        <taxon>Pterygota</taxon>
        <taxon>Neoptera</taxon>
        <taxon>Endopterygota</taxon>
        <taxon>Lepidoptera</taxon>
        <taxon>Glossata</taxon>
        <taxon>Ditrysia</taxon>
        <taxon>Papilionoidea</taxon>
        <taxon>Papilionidae</taxon>
        <taxon>Parnassiinae</taxon>
        <taxon>Parnassini</taxon>
        <taxon>Parnassius</taxon>
        <taxon>Parnassius</taxon>
    </lineage>
</organism>
<accession>A0A8S3Y332</accession>
<gene>
    <name evidence="2" type="ORF">PAPOLLO_LOCUS24093</name>
</gene>
<dbReference type="OrthoDB" id="1740265at2759"/>
<keyword evidence="3" id="KW-1185">Reference proteome</keyword>
<proteinExistence type="predicted"/>
<dbReference type="GO" id="GO:0005975">
    <property type="term" value="P:carbohydrate metabolic process"/>
    <property type="evidence" value="ECO:0007669"/>
    <property type="project" value="InterPro"/>
</dbReference>
<dbReference type="EMBL" id="CAJQZP010001459">
    <property type="protein sequence ID" value="CAG5048086.1"/>
    <property type="molecule type" value="Genomic_DNA"/>
</dbReference>
<dbReference type="PANTHER" id="PTHR10357">
    <property type="entry name" value="ALPHA-AMYLASE FAMILY MEMBER"/>
    <property type="match status" value="1"/>
</dbReference>
<reference evidence="2" key="1">
    <citation type="submission" date="2021-04" db="EMBL/GenBank/DDBJ databases">
        <authorList>
            <person name="Tunstrom K."/>
        </authorList>
    </citation>
    <scope>NUCLEOTIDE SEQUENCE</scope>
</reference>